<proteinExistence type="predicted"/>
<organism evidence="1">
    <name type="scientific">Siphoviridae sp. ctgmM3</name>
    <dbReference type="NCBI Taxonomy" id="2827912"/>
    <lineage>
        <taxon>Viruses</taxon>
        <taxon>Duplodnaviria</taxon>
        <taxon>Heunggongvirae</taxon>
        <taxon>Uroviricota</taxon>
        <taxon>Caudoviricetes</taxon>
    </lineage>
</organism>
<name>A0A8S5TL18_9CAUD</name>
<reference evidence="1" key="1">
    <citation type="journal article" date="2021" name="Proc. Natl. Acad. Sci. U.S.A.">
        <title>A Catalog of Tens of Thousands of Viruses from Human Metagenomes Reveals Hidden Associations with Chronic Diseases.</title>
        <authorList>
            <person name="Tisza M.J."/>
            <person name="Buck C.B."/>
        </authorList>
    </citation>
    <scope>NUCLEOTIDE SEQUENCE</scope>
    <source>
        <strain evidence="1">CtgmM3</strain>
    </source>
</reference>
<dbReference type="EMBL" id="BK032840">
    <property type="protein sequence ID" value="DAF63474.1"/>
    <property type="molecule type" value="Genomic_DNA"/>
</dbReference>
<accession>A0A8S5TL18</accession>
<evidence type="ECO:0000313" key="1">
    <source>
        <dbReference type="EMBL" id="DAF63474.1"/>
    </source>
</evidence>
<protein>
    <submittedName>
        <fullName evidence="1">Hormone-sensitive lipase (HSL) N-terminus</fullName>
    </submittedName>
</protein>
<sequence length="38" mass="4414">MILFFKNFWNLVESIKGTQPKVRQKANIAFLQFISANA</sequence>